<name>A0ABV9PIC4_9FLAO</name>
<protein>
    <submittedName>
        <fullName evidence="2">Uncharacterized protein</fullName>
    </submittedName>
</protein>
<accession>A0ABV9PIC4</accession>
<gene>
    <name evidence="2" type="ORF">ACFO5S_20065</name>
</gene>
<evidence type="ECO:0000313" key="3">
    <source>
        <dbReference type="Proteomes" id="UP001595935"/>
    </source>
</evidence>
<organism evidence="2 3">
    <name type="scientific">Flavobacterium branchiicola</name>
    <dbReference type="NCBI Taxonomy" id="1114875"/>
    <lineage>
        <taxon>Bacteria</taxon>
        <taxon>Pseudomonadati</taxon>
        <taxon>Bacteroidota</taxon>
        <taxon>Flavobacteriia</taxon>
        <taxon>Flavobacteriales</taxon>
        <taxon>Flavobacteriaceae</taxon>
        <taxon>Flavobacterium</taxon>
    </lineage>
</organism>
<dbReference type="RefSeq" id="WP_213259550.1">
    <property type="nucleotide sequence ID" value="NZ_JAGYWA010000008.1"/>
</dbReference>
<reference evidence="3" key="1">
    <citation type="journal article" date="2019" name="Int. J. Syst. Evol. Microbiol.">
        <title>The Global Catalogue of Microorganisms (GCM) 10K type strain sequencing project: providing services to taxonomists for standard genome sequencing and annotation.</title>
        <authorList>
            <consortium name="The Broad Institute Genomics Platform"/>
            <consortium name="The Broad Institute Genome Sequencing Center for Infectious Disease"/>
            <person name="Wu L."/>
            <person name="Ma J."/>
        </authorList>
    </citation>
    <scope>NUCLEOTIDE SEQUENCE [LARGE SCALE GENOMIC DNA]</scope>
    <source>
        <strain evidence="3">WYCCWR 13023</strain>
    </source>
</reference>
<keyword evidence="1" id="KW-0472">Membrane</keyword>
<evidence type="ECO:0000256" key="1">
    <source>
        <dbReference type="SAM" id="Phobius"/>
    </source>
</evidence>
<sequence length="219" mass="25549">MKKHIIFKIIGVALMVFMVYKIVIYIASDFGITTNKLQSKIKLSELINISENRVDYSLNYYINKDFVGFNALIDERYFLTVTKLGKIINGYELISTNKQPRKKTNFNFFSFSDINDKSGRYIDLDNFPFNTKKLYYFNTGQISRINQSEFYEIEGKFSLFNISFENEDKRDFGYVGFEGKQSISFINYKGNLFVINLIPIGVVSYKSLHSLTEKTISQK</sequence>
<dbReference type="EMBL" id="JBHSGV010000008">
    <property type="protein sequence ID" value="MFC4749759.1"/>
    <property type="molecule type" value="Genomic_DNA"/>
</dbReference>
<keyword evidence="1" id="KW-0812">Transmembrane</keyword>
<keyword evidence="3" id="KW-1185">Reference proteome</keyword>
<feature type="transmembrane region" description="Helical" evidence="1">
    <location>
        <begin position="5"/>
        <end position="27"/>
    </location>
</feature>
<proteinExistence type="predicted"/>
<evidence type="ECO:0000313" key="2">
    <source>
        <dbReference type="EMBL" id="MFC4749759.1"/>
    </source>
</evidence>
<dbReference type="Proteomes" id="UP001595935">
    <property type="component" value="Unassembled WGS sequence"/>
</dbReference>
<keyword evidence="1" id="KW-1133">Transmembrane helix</keyword>
<comment type="caution">
    <text evidence="2">The sequence shown here is derived from an EMBL/GenBank/DDBJ whole genome shotgun (WGS) entry which is preliminary data.</text>
</comment>